<sequence>MAVNYKALFTSRYTRTNTSSKEAFEETFFRWFWHVHWQKQFTNHLRHVRARKKTFDKMEKSWHVKLINRFSARKILNN</sequence>
<organism evidence="1 2">
    <name type="scientific">Acanthoscelides obtectus</name>
    <name type="common">Bean weevil</name>
    <name type="synonym">Bruchus obtectus</name>
    <dbReference type="NCBI Taxonomy" id="200917"/>
    <lineage>
        <taxon>Eukaryota</taxon>
        <taxon>Metazoa</taxon>
        <taxon>Ecdysozoa</taxon>
        <taxon>Arthropoda</taxon>
        <taxon>Hexapoda</taxon>
        <taxon>Insecta</taxon>
        <taxon>Pterygota</taxon>
        <taxon>Neoptera</taxon>
        <taxon>Endopterygota</taxon>
        <taxon>Coleoptera</taxon>
        <taxon>Polyphaga</taxon>
        <taxon>Cucujiformia</taxon>
        <taxon>Chrysomeloidea</taxon>
        <taxon>Chrysomelidae</taxon>
        <taxon>Bruchinae</taxon>
        <taxon>Bruchini</taxon>
        <taxon>Acanthoscelides</taxon>
    </lineage>
</organism>
<protein>
    <submittedName>
        <fullName evidence="1">Uncharacterized protein</fullName>
    </submittedName>
</protein>
<evidence type="ECO:0000313" key="2">
    <source>
        <dbReference type="Proteomes" id="UP001152888"/>
    </source>
</evidence>
<dbReference type="EMBL" id="CAKOFQ010006931">
    <property type="protein sequence ID" value="CAH1983078.1"/>
    <property type="molecule type" value="Genomic_DNA"/>
</dbReference>
<comment type="caution">
    <text evidence="1">The sequence shown here is derived from an EMBL/GenBank/DDBJ whole genome shotgun (WGS) entry which is preliminary data.</text>
</comment>
<dbReference type="Proteomes" id="UP001152888">
    <property type="component" value="Unassembled WGS sequence"/>
</dbReference>
<dbReference type="AlphaFoldDB" id="A0A9P0L306"/>
<gene>
    <name evidence="1" type="ORF">ACAOBT_LOCUS15360</name>
</gene>
<proteinExistence type="predicted"/>
<evidence type="ECO:0000313" key="1">
    <source>
        <dbReference type="EMBL" id="CAH1983078.1"/>
    </source>
</evidence>
<reference evidence="1" key="1">
    <citation type="submission" date="2022-03" db="EMBL/GenBank/DDBJ databases">
        <authorList>
            <person name="Sayadi A."/>
        </authorList>
    </citation>
    <scope>NUCLEOTIDE SEQUENCE</scope>
</reference>
<name>A0A9P0L306_ACAOB</name>
<accession>A0A9P0L306</accession>
<keyword evidence="2" id="KW-1185">Reference proteome</keyword>